<reference evidence="1" key="1">
    <citation type="submission" date="2020-05" db="EMBL/GenBank/DDBJ databases">
        <title>WGS assembly of Panicum virgatum.</title>
        <authorList>
            <person name="Lovell J.T."/>
            <person name="Jenkins J."/>
            <person name="Shu S."/>
            <person name="Juenger T.E."/>
            <person name="Schmutz J."/>
        </authorList>
    </citation>
    <scope>NUCLEOTIDE SEQUENCE</scope>
    <source>
        <strain evidence="1">AP13</strain>
    </source>
</reference>
<accession>A0A8T0VSK0</accession>
<protein>
    <submittedName>
        <fullName evidence="1">Uncharacterized protein</fullName>
    </submittedName>
</protein>
<dbReference type="AlphaFoldDB" id="A0A8T0VSK0"/>
<organism evidence="1 2">
    <name type="scientific">Panicum virgatum</name>
    <name type="common">Blackwell switchgrass</name>
    <dbReference type="NCBI Taxonomy" id="38727"/>
    <lineage>
        <taxon>Eukaryota</taxon>
        <taxon>Viridiplantae</taxon>
        <taxon>Streptophyta</taxon>
        <taxon>Embryophyta</taxon>
        <taxon>Tracheophyta</taxon>
        <taxon>Spermatophyta</taxon>
        <taxon>Magnoliopsida</taxon>
        <taxon>Liliopsida</taxon>
        <taxon>Poales</taxon>
        <taxon>Poaceae</taxon>
        <taxon>PACMAD clade</taxon>
        <taxon>Panicoideae</taxon>
        <taxon>Panicodae</taxon>
        <taxon>Paniceae</taxon>
        <taxon>Panicinae</taxon>
        <taxon>Panicum</taxon>
        <taxon>Panicum sect. Hiantes</taxon>
    </lineage>
</organism>
<proteinExistence type="predicted"/>
<dbReference type="EMBL" id="CM029040">
    <property type="protein sequence ID" value="KAG2636606.1"/>
    <property type="molecule type" value="Genomic_DNA"/>
</dbReference>
<gene>
    <name evidence="1" type="ORF">PVAP13_2NG460900</name>
</gene>
<comment type="caution">
    <text evidence="1">The sequence shown here is derived from an EMBL/GenBank/DDBJ whole genome shotgun (WGS) entry which is preliminary data.</text>
</comment>
<evidence type="ECO:0000313" key="1">
    <source>
        <dbReference type="EMBL" id="KAG2636606.1"/>
    </source>
</evidence>
<sequence length="77" mass="8454">MLQPRQVWAPLSMEAWSSSQLQEMINFHRSSIHGRANLQALVHDGALKAAAAESYCFCIPDVCRANGVLGRSSVRSP</sequence>
<evidence type="ECO:0000313" key="2">
    <source>
        <dbReference type="Proteomes" id="UP000823388"/>
    </source>
</evidence>
<keyword evidence="2" id="KW-1185">Reference proteome</keyword>
<name>A0A8T0VSK0_PANVG</name>
<dbReference type="Proteomes" id="UP000823388">
    <property type="component" value="Chromosome 2N"/>
</dbReference>